<dbReference type="PANTHER" id="PTHR43229">
    <property type="entry name" value="NODULATION PROTEIN J"/>
    <property type="match status" value="1"/>
</dbReference>
<dbReference type="RefSeq" id="WP_344178227.1">
    <property type="nucleotide sequence ID" value="NZ_BAAANC010000002.1"/>
</dbReference>
<protein>
    <recommendedName>
        <fullName evidence="6">Transport permease protein</fullName>
    </recommendedName>
</protein>
<feature type="transmembrane region" description="Helical" evidence="6">
    <location>
        <begin position="252"/>
        <end position="271"/>
    </location>
</feature>
<dbReference type="EMBL" id="BAAANC010000002">
    <property type="protein sequence ID" value="GAA1541561.1"/>
    <property type="molecule type" value="Genomic_DNA"/>
</dbReference>
<keyword evidence="6" id="KW-0813">Transport</keyword>
<keyword evidence="5" id="KW-0046">Antibiotic resistance</keyword>
<proteinExistence type="inferred from homology"/>
<keyword evidence="2 6" id="KW-0812">Transmembrane</keyword>
<comment type="similarity">
    <text evidence="6">Belongs to the ABC-2 integral membrane protein family.</text>
</comment>
<organism evidence="8 9">
    <name type="scientific">Kribbella lupini</name>
    <dbReference type="NCBI Taxonomy" id="291602"/>
    <lineage>
        <taxon>Bacteria</taxon>
        <taxon>Bacillati</taxon>
        <taxon>Actinomycetota</taxon>
        <taxon>Actinomycetes</taxon>
        <taxon>Propionibacteriales</taxon>
        <taxon>Kribbellaceae</taxon>
        <taxon>Kribbella</taxon>
    </lineage>
</organism>
<feature type="transmembrane region" description="Helical" evidence="6">
    <location>
        <begin position="161"/>
        <end position="185"/>
    </location>
</feature>
<dbReference type="PANTHER" id="PTHR43229:SF2">
    <property type="entry name" value="NODULATION PROTEIN J"/>
    <property type="match status" value="1"/>
</dbReference>
<sequence>MSTATLTPTGSAQPQHAVRQSRPFAWVQQSLTLAWRNIVRIRQNPEALADVTFQPIIFLLLFLFVFGGAIGGQAGGTWHDYLPFLLPGVLVQSVVFSTLGTGVGLNDDFAKGVFDRFRSLPIARVSPLIGAVLGDTVRYLTSIVILMVTGFALGFRFENGLAYGLLACLLVLAFALSLCWVWVWLGLKLKTAQGVQGIAFLVMFPLTFGSNIFVQTTTLPGFLQSWTKINPITYLADSMRGLMIGGDLQKPLLITLAWMVGLVAVFAPLAIRAYRKRT</sequence>
<dbReference type="InterPro" id="IPR013525">
    <property type="entry name" value="ABC2_TM"/>
</dbReference>
<feature type="domain" description="ABC transmembrane type-2" evidence="7">
    <location>
        <begin position="46"/>
        <end position="277"/>
    </location>
</feature>
<dbReference type="InterPro" id="IPR000412">
    <property type="entry name" value="ABC_2_transport"/>
</dbReference>
<keyword evidence="6" id="KW-1003">Cell membrane</keyword>
<evidence type="ECO:0000256" key="6">
    <source>
        <dbReference type="RuleBase" id="RU361157"/>
    </source>
</evidence>
<reference evidence="8 9" key="1">
    <citation type="journal article" date="2019" name="Int. J. Syst. Evol. Microbiol.">
        <title>The Global Catalogue of Microorganisms (GCM) 10K type strain sequencing project: providing services to taxonomists for standard genome sequencing and annotation.</title>
        <authorList>
            <consortium name="The Broad Institute Genomics Platform"/>
            <consortium name="The Broad Institute Genome Sequencing Center for Infectious Disease"/>
            <person name="Wu L."/>
            <person name="Ma J."/>
        </authorList>
    </citation>
    <scope>NUCLEOTIDE SEQUENCE [LARGE SCALE GENOMIC DNA]</scope>
    <source>
        <strain evidence="8 9">JCM 14303</strain>
    </source>
</reference>
<dbReference type="Pfam" id="PF01061">
    <property type="entry name" value="ABC2_membrane"/>
    <property type="match status" value="1"/>
</dbReference>
<evidence type="ECO:0000256" key="4">
    <source>
        <dbReference type="ARBA" id="ARBA00023136"/>
    </source>
</evidence>
<evidence type="ECO:0000313" key="8">
    <source>
        <dbReference type="EMBL" id="GAA1541561.1"/>
    </source>
</evidence>
<keyword evidence="9" id="KW-1185">Reference proteome</keyword>
<evidence type="ECO:0000256" key="2">
    <source>
        <dbReference type="ARBA" id="ARBA00022692"/>
    </source>
</evidence>
<dbReference type="InterPro" id="IPR051784">
    <property type="entry name" value="Nod_factor_ABC_transporter"/>
</dbReference>
<name>A0ABN2BI53_9ACTN</name>
<dbReference type="PIRSF" id="PIRSF006648">
    <property type="entry name" value="DrrB"/>
    <property type="match status" value="1"/>
</dbReference>
<evidence type="ECO:0000256" key="5">
    <source>
        <dbReference type="ARBA" id="ARBA00023251"/>
    </source>
</evidence>
<feature type="transmembrane region" description="Helical" evidence="6">
    <location>
        <begin position="51"/>
        <end position="72"/>
    </location>
</feature>
<evidence type="ECO:0000256" key="1">
    <source>
        <dbReference type="ARBA" id="ARBA00004141"/>
    </source>
</evidence>
<feature type="transmembrane region" description="Helical" evidence="6">
    <location>
        <begin position="197"/>
        <end position="214"/>
    </location>
</feature>
<feature type="transmembrane region" description="Helical" evidence="6">
    <location>
        <begin position="125"/>
        <end position="155"/>
    </location>
</feature>
<comment type="caution">
    <text evidence="8">The sequence shown here is derived from an EMBL/GenBank/DDBJ whole genome shotgun (WGS) entry which is preliminary data.</text>
</comment>
<evidence type="ECO:0000256" key="3">
    <source>
        <dbReference type="ARBA" id="ARBA00022989"/>
    </source>
</evidence>
<evidence type="ECO:0000259" key="7">
    <source>
        <dbReference type="PROSITE" id="PS51012"/>
    </source>
</evidence>
<keyword evidence="4 6" id="KW-0472">Membrane</keyword>
<dbReference type="InterPro" id="IPR047817">
    <property type="entry name" value="ABC2_TM_bact-type"/>
</dbReference>
<evidence type="ECO:0000313" key="9">
    <source>
        <dbReference type="Proteomes" id="UP001500363"/>
    </source>
</evidence>
<feature type="transmembrane region" description="Helical" evidence="6">
    <location>
        <begin position="84"/>
        <end position="105"/>
    </location>
</feature>
<keyword evidence="3 6" id="KW-1133">Transmembrane helix</keyword>
<dbReference type="Proteomes" id="UP001500363">
    <property type="component" value="Unassembled WGS sequence"/>
</dbReference>
<comment type="subcellular location">
    <subcellularLocation>
        <location evidence="6">Cell membrane</location>
        <topology evidence="6">Multi-pass membrane protein</topology>
    </subcellularLocation>
    <subcellularLocation>
        <location evidence="1">Membrane</location>
        <topology evidence="1">Multi-pass membrane protein</topology>
    </subcellularLocation>
</comment>
<gene>
    <name evidence="8" type="ORF">GCM10009741_50760</name>
</gene>
<accession>A0ABN2BI53</accession>
<dbReference type="PROSITE" id="PS51012">
    <property type="entry name" value="ABC_TM2"/>
    <property type="match status" value="1"/>
</dbReference>